<evidence type="ECO:0000313" key="1">
    <source>
        <dbReference type="EMBL" id="SJL08202.1"/>
    </source>
</evidence>
<dbReference type="AlphaFoldDB" id="A0A284RHH2"/>
<sequence>MSLDFINVKRPIYIYKRLRGFAHANQDSSEAVLAAFLSDGVPKPNEELLNKLSAGKSIKAAYPRGAFEELDRKVEPGGGKKLNRAVHAAGYMCNPKRHIMPTVIALCTCEEECPDSVPFCSLIERLGSLSLVYETSSR</sequence>
<name>A0A284RHH2_ARMOS</name>
<evidence type="ECO:0000313" key="2">
    <source>
        <dbReference type="Proteomes" id="UP000219338"/>
    </source>
</evidence>
<dbReference type="EMBL" id="FUEG01000009">
    <property type="protein sequence ID" value="SJL08202.1"/>
    <property type="molecule type" value="Genomic_DNA"/>
</dbReference>
<dbReference type="Proteomes" id="UP000219338">
    <property type="component" value="Unassembled WGS sequence"/>
</dbReference>
<proteinExistence type="predicted"/>
<accession>A0A284RHH2</accession>
<organism evidence="1 2">
    <name type="scientific">Armillaria ostoyae</name>
    <name type="common">Armillaria root rot fungus</name>
    <dbReference type="NCBI Taxonomy" id="47428"/>
    <lineage>
        <taxon>Eukaryota</taxon>
        <taxon>Fungi</taxon>
        <taxon>Dikarya</taxon>
        <taxon>Basidiomycota</taxon>
        <taxon>Agaricomycotina</taxon>
        <taxon>Agaricomycetes</taxon>
        <taxon>Agaricomycetidae</taxon>
        <taxon>Agaricales</taxon>
        <taxon>Marasmiineae</taxon>
        <taxon>Physalacriaceae</taxon>
        <taxon>Armillaria</taxon>
    </lineage>
</organism>
<gene>
    <name evidence="1" type="ORF">ARMOST_11565</name>
</gene>
<keyword evidence="2" id="KW-1185">Reference proteome</keyword>
<protein>
    <submittedName>
        <fullName evidence="1">Uncharacterized protein</fullName>
    </submittedName>
</protein>
<reference evidence="2" key="1">
    <citation type="journal article" date="2017" name="Nat. Ecol. Evol.">
        <title>Genome expansion and lineage-specific genetic innovations in the forest pathogenic fungi Armillaria.</title>
        <authorList>
            <person name="Sipos G."/>
            <person name="Prasanna A.N."/>
            <person name="Walter M.C."/>
            <person name="O'Connor E."/>
            <person name="Balint B."/>
            <person name="Krizsan K."/>
            <person name="Kiss B."/>
            <person name="Hess J."/>
            <person name="Varga T."/>
            <person name="Slot J."/>
            <person name="Riley R."/>
            <person name="Boka B."/>
            <person name="Rigling D."/>
            <person name="Barry K."/>
            <person name="Lee J."/>
            <person name="Mihaltcheva S."/>
            <person name="LaButti K."/>
            <person name="Lipzen A."/>
            <person name="Waldron R."/>
            <person name="Moloney N.M."/>
            <person name="Sperisen C."/>
            <person name="Kredics L."/>
            <person name="Vagvoelgyi C."/>
            <person name="Patrignani A."/>
            <person name="Fitzpatrick D."/>
            <person name="Nagy I."/>
            <person name="Doyle S."/>
            <person name="Anderson J.B."/>
            <person name="Grigoriev I.V."/>
            <person name="Gueldener U."/>
            <person name="Muensterkoetter M."/>
            <person name="Nagy L.G."/>
        </authorList>
    </citation>
    <scope>NUCLEOTIDE SEQUENCE [LARGE SCALE GENOMIC DNA]</scope>
    <source>
        <strain evidence="2">C18/9</strain>
    </source>
</reference>